<dbReference type="EMBL" id="VSSQ01132616">
    <property type="protein sequence ID" value="MPN59067.1"/>
    <property type="molecule type" value="Genomic_DNA"/>
</dbReference>
<accession>A0A645J6P8</accession>
<comment type="caution">
    <text evidence="1">The sequence shown here is derived from an EMBL/GenBank/DDBJ whole genome shotgun (WGS) entry which is preliminary data.</text>
</comment>
<protein>
    <submittedName>
        <fullName evidence="1">Uncharacterized protein</fullName>
    </submittedName>
</protein>
<evidence type="ECO:0000313" key="1">
    <source>
        <dbReference type="EMBL" id="MPN59067.1"/>
    </source>
</evidence>
<proteinExistence type="predicted"/>
<dbReference type="AlphaFoldDB" id="A0A645J6P8"/>
<name>A0A645J6P8_9ZZZZ</name>
<gene>
    <name evidence="1" type="ORF">SDC9_206785</name>
</gene>
<sequence length="73" mass="8877">MQLFKKLLQIIHLFGILLKTVIPPDNLKISIPNTPLKRVFRLPLQMQRFFSIYVDFYNFKMLEFYYAEIHERG</sequence>
<reference evidence="1" key="1">
    <citation type="submission" date="2019-08" db="EMBL/GenBank/DDBJ databases">
        <authorList>
            <person name="Kucharzyk K."/>
            <person name="Murdoch R.W."/>
            <person name="Higgins S."/>
            <person name="Loffler F."/>
        </authorList>
    </citation>
    <scope>NUCLEOTIDE SEQUENCE</scope>
</reference>
<organism evidence="1">
    <name type="scientific">bioreactor metagenome</name>
    <dbReference type="NCBI Taxonomy" id="1076179"/>
    <lineage>
        <taxon>unclassified sequences</taxon>
        <taxon>metagenomes</taxon>
        <taxon>ecological metagenomes</taxon>
    </lineage>
</organism>